<evidence type="ECO:0000313" key="3">
    <source>
        <dbReference type="EMBL" id="CEM12936.1"/>
    </source>
</evidence>
<gene>
    <name evidence="3" type="ORF">Cvel_17039</name>
</gene>
<dbReference type="PhylomeDB" id="A0A0G4FHY3"/>
<sequence length="143" mass="16428">MQRGWDPLAKLKDSLPSFLSSGSVETPEKDLPCPVQSDDGLSEEERRECRFLIRKGSDHRKTREMIEALQRMAERGKGTREGFSFMCRQCTPETVTPTGYYPTINTVWFCANRKWGRSSFNSALRHQVLHAFDSVRAKADRRA</sequence>
<organism evidence="3">
    <name type="scientific">Chromera velia CCMP2878</name>
    <dbReference type="NCBI Taxonomy" id="1169474"/>
    <lineage>
        <taxon>Eukaryota</taxon>
        <taxon>Sar</taxon>
        <taxon>Alveolata</taxon>
        <taxon>Colpodellida</taxon>
        <taxon>Chromeraceae</taxon>
        <taxon>Chromera</taxon>
    </lineage>
</organism>
<reference evidence="3" key="1">
    <citation type="submission" date="2014-11" db="EMBL/GenBank/DDBJ databases">
        <authorList>
            <person name="Otto D Thomas"/>
            <person name="Naeem Raeece"/>
        </authorList>
    </citation>
    <scope>NUCLEOTIDE SEQUENCE</scope>
</reference>
<feature type="region of interest" description="Disordered" evidence="2">
    <location>
        <begin position="1"/>
        <end position="43"/>
    </location>
</feature>
<dbReference type="EC" id="3.4.24.-" evidence="1"/>
<dbReference type="Pfam" id="PF09768">
    <property type="entry name" value="Peptidase_M76"/>
    <property type="match status" value="1"/>
</dbReference>
<accession>A0A0G4FHY3</accession>
<dbReference type="GO" id="GO:0046872">
    <property type="term" value="F:metal ion binding"/>
    <property type="evidence" value="ECO:0007669"/>
    <property type="project" value="UniProtKB-KW"/>
</dbReference>
<name>A0A0G4FHY3_9ALVE</name>
<evidence type="ECO:0000256" key="2">
    <source>
        <dbReference type="SAM" id="MobiDB-lite"/>
    </source>
</evidence>
<evidence type="ECO:0000256" key="1">
    <source>
        <dbReference type="RuleBase" id="RU364057"/>
    </source>
</evidence>
<keyword evidence="1" id="KW-0479">Metal-binding</keyword>
<keyword evidence="1" id="KW-0482">Metalloprotease</keyword>
<proteinExistence type="inferred from homology"/>
<keyword evidence="1" id="KW-0645">Protease</keyword>
<keyword evidence="1" id="KW-0378">Hydrolase</keyword>
<comment type="similarity">
    <text evidence="1">Belongs to the peptidase M76 family.</text>
</comment>
<protein>
    <recommendedName>
        <fullName evidence="1">Mitochondrial inner membrane protease ATP23</fullName>
        <ecNumber evidence="1">3.4.24.-</ecNumber>
    </recommendedName>
</protein>
<dbReference type="AlphaFoldDB" id="A0A0G4FHY3"/>
<dbReference type="VEuPathDB" id="CryptoDB:Cvel_17039"/>
<dbReference type="GO" id="GO:0004222">
    <property type="term" value="F:metalloendopeptidase activity"/>
    <property type="evidence" value="ECO:0007669"/>
    <property type="project" value="InterPro"/>
</dbReference>
<dbReference type="GO" id="GO:0006508">
    <property type="term" value="P:proteolysis"/>
    <property type="evidence" value="ECO:0007669"/>
    <property type="project" value="UniProtKB-KW"/>
</dbReference>
<dbReference type="InterPro" id="IPR019165">
    <property type="entry name" value="Peptidase_M76_ATP23"/>
</dbReference>
<dbReference type="EMBL" id="CDMZ01000376">
    <property type="protein sequence ID" value="CEM12936.1"/>
    <property type="molecule type" value="Genomic_DNA"/>
</dbReference>